<reference evidence="7 8" key="1">
    <citation type="submission" date="2019-04" db="EMBL/GenBank/DDBJ databases">
        <authorList>
            <person name="Hwang J.C."/>
        </authorList>
    </citation>
    <scope>NUCLEOTIDE SEQUENCE [LARGE SCALE GENOMIC DNA]</scope>
    <source>
        <strain evidence="7 8">IMCC35002</strain>
    </source>
</reference>
<comment type="subcellular location">
    <subcellularLocation>
        <location evidence="1">Cell envelope</location>
    </subcellularLocation>
</comment>
<feature type="domain" description="Multidrug resistance protein MdtA-like barrel-sandwich hybrid" evidence="6">
    <location>
        <begin position="89"/>
        <end position="268"/>
    </location>
</feature>
<evidence type="ECO:0000313" key="7">
    <source>
        <dbReference type="EMBL" id="TKB51694.1"/>
    </source>
</evidence>
<dbReference type="Pfam" id="PF25917">
    <property type="entry name" value="BSH_RND"/>
    <property type="match status" value="1"/>
</dbReference>
<feature type="coiled-coil region" evidence="4">
    <location>
        <begin position="213"/>
        <end position="240"/>
    </location>
</feature>
<accession>A0A4U1BJV1</accession>
<feature type="transmembrane region" description="Helical" evidence="5">
    <location>
        <begin position="21"/>
        <end position="42"/>
    </location>
</feature>
<evidence type="ECO:0000256" key="5">
    <source>
        <dbReference type="SAM" id="Phobius"/>
    </source>
</evidence>
<keyword evidence="8" id="KW-1185">Reference proteome</keyword>
<dbReference type="Gene3D" id="1.10.287.470">
    <property type="entry name" value="Helix hairpin bin"/>
    <property type="match status" value="1"/>
</dbReference>
<name>A0A4U1BJV1_9GAMM</name>
<dbReference type="PANTHER" id="PTHR32347">
    <property type="entry name" value="EFFLUX SYSTEM COMPONENT YKNX-RELATED"/>
    <property type="match status" value="1"/>
</dbReference>
<evidence type="ECO:0000259" key="6">
    <source>
        <dbReference type="Pfam" id="PF25917"/>
    </source>
</evidence>
<dbReference type="PANTHER" id="PTHR32347:SF14">
    <property type="entry name" value="EFFLUX SYSTEM COMPONENT YKNX-RELATED"/>
    <property type="match status" value="1"/>
</dbReference>
<evidence type="ECO:0000256" key="3">
    <source>
        <dbReference type="ARBA" id="ARBA00023054"/>
    </source>
</evidence>
<evidence type="ECO:0000256" key="2">
    <source>
        <dbReference type="ARBA" id="ARBA00009477"/>
    </source>
</evidence>
<dbReference type="RefSeq" id="WP_136864783.1">
    <property type="nucleotide sequence ID" value="NZ_SWCJ01000018.1"/>
</dbReference>
<gene>
    <name evidence="7" type="ORF">FCL42_17805</name>
</gene>
<dbReference type="OrthoDB" id="5752864at2"/>
<evidence type="ECO:0000256" key="4">
    <source>
        <dbReference type="SAM" id="Coils"/>
    </source>
</evidence>
<comment type="caution">
    <text evidence="7">The sequence shown here is derived from an EMBL/GenBank/DDBJ whole genome shotgun (WGS) entry which is preliminary data.</text>
</comment>
<evidence type="ECO:0000256" key="1">
    <source>
        <dbReference type="ARBA" id="ARBA00004196"/>
    </source>
</evidence>
<dbReference type="Gene3D" id="2.40.50.100">
    <property type="match status" value="1"/>
</dbReference>
<dbReference type="SUPFAM" id="SSF111369">
    <property type="entry name" value="HlyD-like secretion proteins"/>
    <property type="match status" value="1"/>
</dbReference>
<dbReference type="Gene3D" id="2.40.420.20">
    <property type="match status" value="1"/>
</dbReference>
<comment type="similarity">
    <text evidence="2">Belongs to the membrane fusion protein (MFP) (TC 8.A.1) family.</text>
</comment>
<dbReference type="InterPro" id="IPR050465">
    <property type="entry name" value="UPF0194_transport"/>
</dbReference>
<evidence type="ECO:0000313" key="8">
    <source>
        <dbReference type="Proteomes" id="UP000305675"/>
    </source>
</evidence>
<organism evidence="7 8">
    <name type="scientific">Ferrimonas aestuarii</name>
    <dbReference type="NCBI Taxonomy" id="2569539"/>
    <lineage>
        <taxon>Bacteria</taxon>
        <taxon>Pseudomonadati</taxon>
        <taxon>Pseudomonadota</taxon>
        <taxon>Gammaproteobacteria</taxon>
        <taxon>Alteromonadales</taxon>
        <taxon>Ferrimonadaceae</taxon>
        <taxon>Ferrimonas</taxon>
    </lineage>
</organism>
<keyword evidence="5" id="KW-1133">Transmembrane helix</keyword>
<sequence>MIRNTTEQDVIKPKSKKRGTWVKGALGLSALIASLSWGGHLLSQPQNSIAASGVQTAMVERGSLTREINTRGKIIAANAPMVYATSEGLVELFAQPGDQVEQNQLLIRIDSPELTSQYDQAKAELERLQMSLEGERLDARRQQLELKRRLDQAQVTLEAAEREHRRANEAIKQSLISDIDFEQAKDEFASAKLDFSHAKEEVELARDTLEFEERSLRLQLQQQQLKLAELKRKVDKLNVTAPISGMVGNTLVDNRQQVSRNQALMSVVSLKDYQAELEVPEIYADELGLAMPVTLEVAGTTLTGQIGGISPEVLNNQVKVRVRFPFEANLGLRQNQRLNAQIHLQRLENVIKIRRGAFVQSGGGRFGYRINDNLATKIPLDLGARSLTHIQIVSGAKPGDTLIISDLAPMQQQDQLLIND</sequence>
<feature type="coiled-coil region" evidence="4">
    <location>
        <begin position="111"/>
        <end position="177"/>
    </location>
</feature>
<keyword evidence="3 4" id="KW-0175">Coiled coil</keyword>
<dbReference type="Gene3D" id="2.40.30.170">
    <property type="match status" value="1"/>
</dbReference>
<proteinExistence type="inferred from homology"/>
<protein>
    <submittedName>
        <fullName evidence="7">HlyD family efflux transporter periplasmic adaptor subunit</fullName>
    </submittedName>
</protein>
<dbReference type="Proteomes" id="UP000305675">
    <property type="component" value="Unassembled WGS sequence"/>
</dbReference>
<keyword evidence="5" id="KW-0472">Membrane</keyword>
<dbReference type="InterPro" id="IPR058625">
    <property type="entry name" value="MdtA-like_BSH"/>
</dbReference>
<dbReference type="GO" id="GO:0030313">
    <property type="term" value="C:cell envelope"/>
    <property type="evidence" value="ECO:0007669"/>
    <property type="project" value="UniProtKB-SubCell"/>
</dbReference>
<keyword evidence="5" id="KW-0812">Transmembrane</keyword>
<dbReference type="EMBL" id="SWCJ01000018">
    <property type="protein sequence ID" value="TKB51694.1"/>
    <property type="molecule type" value="Genomic_DNA"/>
</dbReference>
<dbReference type="AlphaFoldDB" id="A0A4U1BJV1"/>